<comment type="caution">
    <text evidence="1">The sequence shown here is derived from an EMBL/GenBank/DDBJ whole genome shotgun (WGS) entry which is preliminary data.</text>
</comment>
<reference evidence="1 2" key="1">
    <citation type="journal article" date="2020" name="Front. Microbiol.">
        <title>Single-cell genomics of novel Actinobacteria with the Wood-Ljungdahl pathway discovered in a serpentinizing system.</title>
        <authorList>
            <person name="Merino N."/>
            <person name="Kawai M."/>
            <person name="Boyd E.S."/>
            <person name="Colman D.R."/>
            <person name="McGlynn S.E."/>
            <person name="Nealson K.H."/>
            <person name="Kurokawa K."/>
            <person name="Hongoh Y."/>
        </authorList>
    </citation>
    <scope>NUCLEOTIDE SEQUENCE [LARGE SCALE GENOMIC DNA]</scope>
    <source>
        <strain evidence="1 2">S42</strain>
    </source>
</reference>
<feature type="non-terminal residue" evidence="1">
    <location>
        <position position="23"/>
    </location>
</feature>
<evidence type="ECO:0000313" key="1">
    <source>
        <dbReference type="EMBL" id="GFP32943.1"/>
    </source>
</evidence>
<sequence>MKKLSLIVMSLSHMFIDIYNNVL</sequence>
<gene>
    <name evidence="1" type="ORF">HKBW3S42_01252</name>
</gene>
<evidence type="ECO:0000313" key="2">
    <source>
        <dbReference type="Proteomes" id="UP000568877"/>
    </source>
</evidence>
<proteinExistence type="predicted"/>
<name>A0A6V8PL04_9ACTN</name>
<dbReference type="AlphaFoldDB" id="A0A6V8PL04"/>
<organism evidence="1 2">
    <name type="scientific">Candidatus Hakubella thermalkaliphila</name>
    <dbReference type="NCBI Taxonomy" id="2754717"/>
    <lineage>
        <taxon>Bacteria</taxon>
        <taxon>Bacillati</taxon>
        <taxon>Actinomycetota</taxon>
        <taxon>Actinomycetota incertae sedis</taxon>
        <taxon>Candidatus Hakubellales</taxon>
        <taxon>Candidatus Hakubellaceae</taxon>
        <taxon>Candidatus Hakubella</taxon>
    </lineage>
</organism>
<protein>
    <submittedName>
        <fullName evidence="1">Uncharacterized protein</fullName>
    </submittedName>
</protein>
<dbReference type="EMBL" id="BLSA01000206">
    <property type="protein sequence ID" value="GFP32943.1"/>
    <property type="molecule type" value="Genomic_DNA"/>
</dbReference>
<dbReference type="Proteomes" id="UP000568877">
    <property type="component" value="Unassembled WGS sequence"/>
</dbReference>
<accession>A0A6V8PL04</accession>